<dbReference type="InterPro" id="IPR029063">
    <property type="entry name" value="SAM-dependent_MTases_sf"/>
</dbReference>
<dbReference type="Gene3D" id="3.40.50.150">
    <property type="entry name" value="Vaccinia Virus protein VP39"/>
    <property type="match status" value="1"/>
</dbReference>
<protein>
    <submittedName>
        <fullName evidence="4">SAM-dependent methyltransferase</fullName>
    </submittedName>
</protein>
<keyword evidence="2" id="KW-0808">Transferase</keyword>
<keyword evidence="5" id="KW-1185">Reference proteome</keyword>
<sequence>MSPSTPLPTSVAELNADARARWEALAVWWGEAMGEGDSFHRQLVFPTLDRLLVGTGFVVLDVACGTGQTTRFLARRAASVVAVDFSDAMLRVARAKSSGCPNITYLEADLLQPHAWEALGAFSCDTGVISMALHDIADLDAVARGLTGLADLAQVIVLVPHPAFNSPTSVHFTERLQAETWTTLEGVKVIRYGHPYTEAVRVKAEQPETQRVFHRPLEKLLGPFLGLGWHLDHLLEPLKQGDTSGIPPLLGLRLVRPRRA</sequence>
<name>A0AAJ5T9C8_9BURK</name>
<dbReference type="SUPFAM" id="SSF53335">
    <property type="entry name" value="S-adenosyl-L-methionine-dependent methyltransferases"/>
    <property type="match status" value="1"/>
</dbReference>
<evidence type="ECO:0000313" key="4">
    <source>
        <dbReference type="EMBL" id="VBB17435.1"/>
    </source>
</evidence>
<dbReference type="GO" id="GO:0032259">
    <property type="term" value="P:methylation"/>
    <property type="evidence" value="ECO:0007669"/>
    <property type="project" value="UniProtKB-KW"/>
</dbReference>
<evidence type="ECO:0000256" key="2">
    <source>
        <dbReference type="ARBA" id="ARBA00022679"/>
    </source>
</evidence>
<gene>
    <name evidence="4" type="ORF">BSTAB16_7652</name>
</gene>
<dbReference type="RefSeq" id="WP_077233524.1">
    <property type="nucleotide sequence ID" value="NZ_LR025744.1"/>
</dbReference>
<dbReference type="AlphaFoldDB" id="A0AAJ5T9C8"/>
<accession>A0AAJ5T9C8</accession>
<proteinExistence type="predicted"/>
<evidence type="ECO:0000313" key="5">
    <source>
        <dbReference type="Proteomes" id="UP000268684"/>
    </source>
</evidence>
<organism evidence="4 5">
    <name type="scientific">Burkholderia stabilis</name>
    <dbReference type="NCBI Taxonomy" id="95485"/>
    <lineage>
        <taxon>Bacteria</taxon>
        <taxon>Pseudomonadati</taxon>
        <taxon>Pseudomonadota</taxon>
        <taxon>Betaproteobacteria</taxon>
        <taxon>Burkholderiales</taxon>
        <taxon>Burkholderiaceae</taxon>
        <taxon>Burkholderia</taxon>
        <taxon>Burkholderia cepacia complex</taxon>
    </lineage>
</organism>
<evidence type="ECO:0000259" key="3">
    <source>
        <dbReference type="Pfam" id="PF13649"/>
    </source>
</evidence>
<feature type="domain" description="Methyltransferase" evidence="3">
    <location>
        <begin position="59"/>
        <end position="140"/>
    </location>
</feature>
<dbReference type="EMBL" id="LR025744">
    <property type="protein sequence ID" value="VBB17435.1"/>
    <property type="molecule type" value="Genomic_DNA"/>
</dbReference>
<reference evidence="4 5" key="1">
    <citation type="submission" date="2017-11" db="EMBL/GenBank/DDBJ databases">
        <authorList>
            <person name="Seth-Smith MB H."/>
        </authorList>
    </citation>
    <scope>NUCLEOTIDE SEQUENCE [LARGE SCALE GENOMIC DNA]</scope>
    <source>
        <strain evidence="4">E</strain>
    </source>
</reference>
<dbReference type="Proteomes" id="UP000268684">
    <property type="component" value="Chromosome III"/>
</dbReference>
<dbReference type="GeneID" id="71060015"/>
<dbReference type="Pfam" id="PF13649">
    <property type="entry name" value="Methyltransf_25"/>
    <property type="match status" value="1"/>
</dbReference>
<keyword evidence="1 4" id="KW-0489">Methyltransferase</keyword>
<dbReference type="PANTHER" id="PTHR43861">
    <property type="entry name" value="TRANS-ACONITATE 2-METHYLTRANSFERASE-RELATED"/>
    <property type="match status" value="1"/>
</dbReference>
<evidence type="ECO:0000256" key="1">
    <source>
        <dbReference type="ARBA" id="ARBA00022603"/>
    </source>
</evidence>
<dbReference type="InterPro" id="IPR041698">
    <property type="entry name" value="Methyltransf_25"/>
</dbReference>
<dbReference type="CDD" id="cd02440">
    <property type="entry name" value="AdoMet_MTases"/>
    <property type="match status" value="1"/>
</dbReference>
<dbReference type="PANTHER" id="PTHR43861:SF1">
    <property type="entry name" value="TRANS-ACONITATE 2-METHYLTRANSFERASE"/>
    <property type="match status" value="1"/>
</dbReference>
<dbReference type="GO" id="GO:0008168">
    <property type="term" value="F:methyltransferase activity"/>
    <property type="evidence" value="ECO:0007669"/>
    <property type="project" value="UniProtKB-KW"/>
</dbReference>